<gene>
    <name evidence="3" type="ORF">HF526_02905</name>
</gene>
<reference evidence="3 4" key="1">
    <citation type="submission" date="2020-04" db="EMBL/GenBank/DDBJ databases">
        <authorList>
            <person name="Klaysubun C."/>
            <person name="Duangmal K."/>
            <person name="Lipun K."/>
        </authorList>
    </citation>
    <scope>NUCLEOTIDE SEQUENCE [LARGE SCALE GENOMIC DNA]</scope>
    <source>
        <strain evidence="3 4">K10HN5</strain>
    </source>
</reference>
<evidence type="ECO:0000256" key="1">
    <source>
        <dbReference type="ARBA" id="ARBA00022801"/>
    </source>
</evidence>
<evidence type="ECO:0000259" key="2">
    <source>
        <dbReference type="PROSITE" id="PS51462"/>
    </source>
</evidence>
<dbReference type="Proteomes" id="UP000820669">
    <property type="component" value="Unassembled WGS sequence"/>
</dbReference>
<feature type="domain" description="Nudix hydrolase" evidence="2">
    <location>
        <begin position="1"/>
        <end position="128"/>
    </location>
</feature>
<proteinExistence type="predicted"/>
<dbReference type="Pfam" id="PF00293">
    <property type="entry name" value="NUDIX"/>
    <property type="match status" value="1"/>
</dbReference>
<sequence>MRRPAVGVGVVLSRPDGLILVGHRITAGETPSWSFPGGHLEAGETVEQAALRETAEETALVALDPRPFTVLVHTAGSGVTFGVTARVEDDRAVVTEPHACDEWTWVAPDALPGPLFPPTAAVLQAWHGHPAPAGWSGHRIG</sequence>
<dbReference type="PANTHER" id="PTHR16099:SF5">
    <property type="entry name" value="NUCLEOTIDE TRIPHOSPHATE DIPHOSPHATASE NUDT15"/>
    <property type="match status" value="1"/>
</dbReference>
<keyword evidence="4" id="KW-1185">Reference proteome</keyword>
<dbReference type="InterPro" id="IPR020476">
    <property type="entry name" value="Nudix_hydrolase"/>
</dbReference>
<dbReference type="PROSITE" id="PS51462">
    <property type="entry name" value="NUDIX"/>
    <property type="match status" value="1"/>
</dbReference>
<protein>
    <submittedName>
        <fullName evidence="3">NUDIX domain-containing protein</fullName>
    </submittedName>
</protein>
<organism evidence="3 4">
    <name type="scientific">Pseudonocardia acidicola</name>
    <dbReference type="NCBI Taxonomy" id="2724939"/>
    <lineage>
        <taxon>Bacteria</taxon>
        <taxon>Bacillati</taxon>
        <taxon>Actinomycetota</taxon>
        <taxon>Actinomycetes</taxon>
        <taxon>Pseudonocardiales</taxon>
        <taxon>Pseudonocardiaceae</taxon>
        <taxon>Pseudonocardia</taxon>
    </lineage>
</organism>
<dbReference type="CDD" id="cd04678">
    <property type="entry name" value="NUDIX_MTH2_Nudt15"/>
    <property type="match status" value="1"/>
</dbReference>
<keyword evidence="1" id="KW-0378">Hydrolase</keyword>
<dbReference type="PRINTS" id="PR00502">
    <property type="entry name" value="NUDIXFAMILY"/>
</dbReference>
<dbReference type="InterPro" id="IPR015797">
    <property type="entry name" value="NUDIX_hydrolase-like_dom_sf"/>
</dbReference>
<dbReference type="RefSeq" id="WP_169379640.1">
    <property type="nucleotide sequence ID" value="NZ_JAAXLA010000003.1"/>
</dbReference>
<accession>A0ABX1S3Y8</accession>
<dbReference type="PANTHER" id="PTHR16099">
    <property type="entry name" value="8-OXO-DGTP DIPHOSPHATES NUDT15"/>
    <property type="match status" value="1"/>
</dbReference>
<dbReference type="EMBL" id="JAAXLA010000003">
    <property type="protein sequence ID" value="NMH96278.1"/>
    <property type="molecule type" value="Genomic_DNA"/>
</dbReference>
<evidence type="ECO:0000313" key="3">
    <source>
        <dbReference type="EMBL" id="NMH96278.1"/>
    </source>
</evidence>
<evidence type="ECO:0000313" key="4">
    <source>
        <dbReference type="Proteomes" id="UP000820669"/>
    </source>
</evidence>
<dbReference type="Gene3D" id="3.90.79.10">
    <property type="entry name" value="Nucleoside Triphosphate Pyrophosphohydrolase"/>
    <property type="match status" value="1"/>
</dbReference>
<dbReference type="InterPro" id="IPR000086">
    <property type="entry name" value="NUDIX_hydrolase_dom"/>
</dbReference>
<name>A0ABX1S3Y8_9PSEU</name>
<dbReference type="SUPFAM" id="SSF55811">
    <property type="entry name" value="Nudix"/>
    <property type="match status" value="1"/>
</dbReference>
<comment type="caution">
    <text evidence="3">The sequence shown here is derived from an EMBL/GenBank/DDBJ whole genome shotgun (WGS) entry which is preliminary data.</text>
</comment>